<dbReference type="CDD" id="cd03255">
    <property type="entry name" value="ABC_MJ0796_LolCDE_FtsE"/>
    <property type="match status" value="1"/>
</dbReference>
<dbReference type="Gene3D" id="3.40.50.300">
    <property type="entry name" value="P-loop containing nucleotide triphosphate hydrolases"/>
    <property type="match status" value="1"/>
</dbReference>
<name>A0A1M6DAU3_9RHOB</name>
<reference evidence="6" key="1">
    <citation type="submission" date="2016-11" db="EMBL/GenBank/DDBJ databases">
        <authorList>
            <person name="Varghese N."/>
            <person name="Submissions S."/>
        </authorList>
    </citation>
    <scope>NUCLEOTIDE SEQUENCE [LARGE SCALE GENOMIC DNA]</scope>
    <source>
        <strain evidence="6">DSM 100564</strain>
    </source>
</reference>
<dbReference type="PROSITE" id="PS00211">
    <property type="entry name" value="ABC_TRANSPORTER_1"/>
    <property type="match status" value="1"/>
</dbReference>
<sequence>MKVEVQNLRYSYGTGDFRISIPDLAVPSGQSLGIVGPSGCGKTTFLNIVSTVTRLRQGSLTLGDVNPAEMTDAKCREFRARNIGYVYQDFGLIDYLSGRENLLYPFFVTGRKGDATLNGRIEQLADEFGITHVLGRKPQTISQGERQRLAICRAMLGMPSLILADEPTGNLDPANKSSILDHLCRQCQTSGATLIVVTHDRNLTDRFDQVIDFSDFAQVNR</sequence>
<organism evidence="5 6">
    <name type="scientific">Shimia gijangensis</name>
    <dbReference type="NCBI Taxonomy" id="1470563"/>
    <lineage>
        <taxon>Bacteria</taxon>
        <taxon>Pseudomonadati</taxon>
        <taxon>Pseudomonadota</taxon>
        <taxon>Alphaproteobacteria</taxon>
        <taxon>Rhodobacterales</taxon>
        <taxon>Roseobacteraceae</taxon>
    </lineage>
</organism>
<keyword evidence="2" id="KW-0547">Nucleotide-binding</keyword>
<dbReference type="RefSeq" id="WP_073249175.1">
    <property type="nucleotide sequence ID" value="NZ_FQZQ01000002.1"/>
</dbReference>
<evidence type="ECO:0000313" key="6">
    <source>
        <dbReference type="Proteomes" id="UP000183982"/>
    </source>
</evidence>
<dbReference type="Proteomes" id="UP000183982">
    <property type="component" value="Unassembled WGS sequence"/>
</dbReference>
<keyword evidence="6" id="KW-1185">Reference proteome</keyword>
<dbReference type="PANTHER" id="PTHR24220">
    <property type="entry name" value="IMPORT ATP-BINDING PROTEIN"/>
    <property type="match status" value="1"/>
</dbReference>
<feature type="domain" description="ABC transporter" evidence="4">
    <location>
        <begin position="3"/>
        <end position="221"/>
    </location>
</feature>
<dbReference type="GO" id="GO:0005886">
    <property type="term" value="C:plasma membrane"/>
    <property type="evidence" value="ECO:0007669"/>
    <property type="project" value="TreeGrafter"/>
</dbReference>
<dbReference type="GO" id="GO:0022857">
    <property type="term" value="F:transmembrane transporter activity"/>
    <property type="evidence" value="ECO:0007669"/>
    <property type="project" value="TreeGrafter"/>
</dbReference>
<dbReference type="OrthoDB" id="9787227at2"/>
<dbReference type="EMBL" id="FQZQ01000002">
    <property type="protein sequence ID" value="SHI70382.1"/>
    <property type="molecule type" value="Genomic_DNA"/>
</dbReference>
<protein>
    <submittedName>
        <fullName evidence="5">Putative ABC transport system ATP-binding protein/putative ABC transport system ATP-binding protein</fullName>
    </submittedName>
</protein>
<keyword evidence="1" id="KW-0813">Transport</keyword>
<dbReference type="InterPro" id="IPR017911">
    <property type="entry name" value="MacB-like_ATP-bd"/>
</dbReference>
<dbReference type="Pfam" id="PF00005">
    <property type="entry name" value="ABC_tran"/>
    <property type="match status" value="1"/>
</dbReference>
<evidence type="ECO:0000256" key="3">
    <source>
        <dbReference type="ARBA" id="ARBA00022840"/>
    </source>
</evidence>
<dbReference type="InterPro" id="IPR015854">
    <property type="entry name" value="ABC_transpr_LolD-like"/>
</dbReference>
<gene>
    <name evidence="5" type="ORF">SAMN05444000_102274</name>
</gene>
<evidence type="ECO:0000256" key="2">
    <source>
        <dbReference type="ARBA" id="ARBA00022741"/>
    </source>
</evidence>
<dbReference type="GO" id="GO:0005524">
    <property type="term" value="F:ATP binding"/>
    <property type="evidence" value="ECO:0007669"/>
    <property type="project" value="UniProtKB-KW"/>
</dbReference>
<keyword evidence="3 5" id="KW-0067">ATP-binding</keyword>
<dbReference type="SUPFAM" id="SSF52540">
    <property type="entry name" value="P-loop containing nucleoside triphosphate hydrolases"/>
    <property type="match status" value="1"/>
</dbReference>
<evidence type="ECO:0000313" key="5">
    <source>
        <dbReference type="EMBL" id="SHI70382.1"/>
    </source>
</evidence>
<dbReference type="InterPro" id="IPR003439">
    <property type="entry name" value="ABC_transporter-like_ATP-bd"/>
</dbReference>
<proteinExistence type="predicted"/>
<evidence type="ECO:0000259" key="4">
    <source>
        <dbReference type="PROSITE" id="PS50893"/>
    </source>
</evidence>
<dbReference type="InterPro" id="IPR027417">
    <property type="entry name" value="P-loop_NTPase"/>
</dbReference>
<dbReference type="InterPro" id="IPR017871">
    <property type="entry name" value="ABC_transporter-like_CS"/>
</dbReference>
<accession>A0A1M6DAU3</accession>
<dbReference type="PROSITE" id="PS50893">
    <property type="entry name" value="ABC_TRANSPORTER_2"/>
    <property type="match status" value="1"/>
</dbReference>
<dbReference type="GO" id="GO:0016887">
    <property type="term" value="F:ATP hydrolysis activity"/>
    <property type="evidence" value="ECO:0007669"/>
    <property type="project" value="InterPro"/>
</dbReference>
<dbReference type="AlphaFoldDB" id="A0A1M6DAU3"/>
<evidence type="ECO:0000256" key="1">
    <source>
        <dbReference type="ARBA" id="ARBA00022448"/>
    </source>
</evidence>
<dbReference type="SMART" id="SM00382">
    <property type="entry name" value="AAA"/>
    <property type="match status" value="1"/>
</dbReference>
<dbReference type="InterPro" id="IPR003593">
    <property type="entry name" value="AAA+_ATPase"/>
</dbReference>
<dbReference type="STRING" id="1470563.SAMN05444000_102274"/>